<reference evidence="1 2" key="1">
    <citation type="submission" date="2019-10" db="EMBL/GenBank/DDBJ databases">
        <authorList>
            <person name="Karimi E."/>
        </authorList>
    </citation>
    <scope>NUCLEOTIDE SEQUENCE [LARGE SCALE GENOMIC DNA]</scope>
    <source>
        <strain evidence="1">Sphingobacterium sp. 8BC</strain>
    </source>
</reference>
<accession>A0A654D1T2</accession>
<evidence type="ECO:0000313" key="1">
    <source>
        <dbReference type="EMBL" id="VXC99236.1"/>
    </source>
</evidence>
<name>A0A654D1T2_SPHMU</name>
<protein>
    <recommendedName>
        <fullName evidence="3">DUF3168 domain-containing protein</fullName>
    </recommendedName>
</protein>
<dbReference type="AlphaFoldDB" id="A0A654D1T2"/>
<sequence length="146" mass="16324">MRLDPSFELRAGYIGSLANLMYKGVNVPAFDEIRDSGDVSKNYIIISGQTFTEDSLKCGFATDNAISLNIITTFAKGTGTKKTSEEIANMILDRVYPENGETGITINNFHIWKTRLLMNKTLIDETADQRIITKILTFQHNINSIV</sequence>
<dbReference type="RefSeq" id="WP_159332841.1">
    <property type="nucleotide sequence ID" value="NZ_LR733857.1"/>
</dbReference>
<dbReference type="Proteomes" id="UP000432350">
    <property type="component" value="Unassembled WGS sequence"/>
</dbReference>
<evidence type="ECO:0008006" key="3">
    <source>
        <dbReference type="Google" id="ProtNLM"/>
    </source>
</evidence>
<dbReference type="EMBL" id="CABWMV010000024">
    <property type="protein sequence ID" value="VXC99236.1"/>
    <property type="molecule type" value="Genomic_DNA"/>
</dbReference>
<evidence type="ECO:0000313" key="2">
    <source>
        <dbReference type="Proteomes" id="UP000432350"/>
    </source>
</evidence>
<organism evidence="1 2">
    <name type="scientific">Sphingobacterium multivorum</name>
    <dbReference type="NCBI Taxonomy" id="28454"/>
    <lineage>
        <taxon>Bacteria</taxon>
        <taxon>Pseudomonadati</taxon>
        <taxon>Bacteroidota</taxon>
        <taxon>Sphingobacteriia</taxon>
        <taxon>Sphingobacteriales</taxon>
        <taxon>Sphingobacteriaceae</taxon>
        <taxon>Sphingobacterium</taxon>
    </lineage>
</organism>
<proteinExistence type="predicted"/>
<gene>
    <name evidence="1" type="ORF">SPHINGO8BC_51442</name>
</gene>